<sequence length="184" mass="20290">MNCVSLIGRLVRDPELRYAQNGTAICRFTIAVDRRMSKQKRQEAQANNQQTADFIGCTAFGQTAELIANYHRKGSQIGVEGRIQTGSYEKEGRTIYTTDVVVSNLTFIGSSQGQNQGGFNQNQGGFNQNNFQSQNQGGFNQGGFNQGGFNNDQPVNSAYGNDFSKNDNDDEDGFFPVDNDDIPF</sequence>
<protein>
    <recommendedName>
        <fullName evidence="2 3">Single-stranded DNA-binding protein</fullName>
        <shortName evidence="2">SSB</shortName>
    </recommendedName>
</protein>
<evidence type="ECO:0000313" key="5">
    <source>
        <dbReference type="EMBL" id="MEF3318085.1"/>
    </source>
</evidence>
<dbReference type="HAMAP" id="MF_00984">
    <property type="entry name" value="SSB"/>
    <property type="match status" value="1"/>
</dbReference>
<dbReference type="InterPro" id="IPR012340">
    <property type="entry name" value="NA-bd_OB-fold"/>
</dbReference>
<dbReference type="SUPFAM" id="SSF50249">
    <property type="entry name" value="Nucleic acid-binding proteins"/>
    <property type="match status" value="1"/>
</dbReference>
<evidence type="ECO:0000313" key="6">
    <source>
        <dbReference type="Proteomes" id="UP001328425"/>
    </source>
</evidence>
<name>A0ABU7X9X9_9FIRM</name>
<dbReference type="RefSeq" id="WP_332087233.1">
    <property type="nucleotide sequence ID" value="NZ_JARBCY010000032.1"/>
</dbReference>
<dbReference type="GO" id="GO:0003677">
    <property type="term" value="F:DNA binding"/>
    <property type="evidence" value="ECO:0007669"/>
    <property type="project" value="UniProtKB-KW"/>
</dbReference>
<comment type="caution">
    <text evidence="5">The sequence shown here is derived from an EMBL/GenBank/DDBJ whole genome shotgun (WGS) entry which is preliminary data.</text>
</comment>
<evidence type="ECO:0000256" key="3">
    <source>
        <dbReference type="RuleBase" id="RU000524"/>
    </source>
</evidence>
<gene>
    <name evidence="5" type="ORF">PV361_05145</name>
</gene>
<dbReference type="Gene3D" id="2.40.50.140">
    <property type="entry name" value="Nucleic acid-binding proteins"/>
    <property type="match status" value="1"/>
</dbReference>
<dbReference type="InterPro" id="IPR011344">
    <property type="entry name" value="ssDNA-bd"/>
</dbReference>
<feature type="region of interest" description="Disordered" evidence="4">
    <location>
        <begin position="113"/>
        <end position="184"/>
    </location>
</feature>
<comment type="subunit">
    <text evidence="2">Homotetramer.</text>
</comment>
<dbReference type="PANTHER" id="PTHR10302">
    <property type="entry name" value="SINGLE-STRANDED DNA-BINDING PROTEIN"/>
    <property type="match status" value="1"/>
</dbReference>
<accession>A0ABU7X9X9</accession>
<evidence type="ECO:0000256" key="1">
    <source>
        <dbReference type="ARBA" id="ARBA00023125"/>
    </source>
</evidence>
<organism evidence="5 6">
    <name type="scientific">Peptoniphilus grossensis</name>
    <dbReference type="NCBI Taxonomy" id="1465756"/>
    <lineage>
        <taxon>Bacteria</taxon>
        <taxon>Bacillati</taxon>
        <taxon>Bacillota</taxon>
        <taxon>Tissierellia</taxon>
        <taxon>Tissierellales</taxon>
        <taxon>Peptoniphilaceae</taxon>
        <taxon>Peptoniphilus</taxon>
    </lineage>
</organism>
<feature type="compositionally biased region" description="Low complexity" evidence="4">
    <location>
        <begin position="113"/>
        <end position="138"/>
    </location>
</feature>
<dbReference type="PROSITE" id="PS50935">
    <property type="entry name" value="SSB"/>
    <property type="match status" value="1"/>
</dbReference>
<dbReference type="CDD" id="cd04496">
    <property type="entry name" value="SSB_OBF"/>
    <property type="match status" value="1"/>
</dbReference>
<keyword evidence="6" id="KW-1185">Reference proteome</keyword>
<dbReference type="Pfam" id="PF00436">
    <property type="entry name" value="SSB"/>
    <property type="match status" value="1"/>
</dbReference>
<proteinExistence type="inferred from homology"/>
<evidence type="ECO:0000256" key="2">
    <source>
        <dbReference type="HAMAP-Rule" id="MF_00984"/>
    </source>
</evidence>
<dbReference type="Proteomes" id="UP001328425">
    <property type="component" value="Unassembled WGS sequence"/>
</dbReference>
<dbReference type="PANTHER" id="PTHR10302:SF27">
    <property type="entry name" value="SINGLE-STRANDED DNA-BINDING PROTEIN"/>
    <property type="match status" value="1"/>
</dbReference>
<dbReference type="InterPro" id="IPR000424">
    <property type="entry name" value="Primosome_PriB/ssb"/>
</dbReference>
<feature type="compositionally biased region" description="Acidic residues" evidence="4">
    <location>
        <begin position="168"/>
        <end position="184"/>
    </location>
</feature>
<comment type="caution">
    <text evidence="2">Lacks conserved residue(s) required for the propagation of feature annotation.</text>
</comment>
<dbReference type="EMBL" id="JARBCY010000032">
    <property type="protein sequence ID" value="MEF3318085.1"/>
    <property type="molecule type" value="Genomic_DNA"/>
</dbReference>
<keyword evidence="1 2" id="KW-0238">DNA-binding</keyword>
<reference evidence="5 6" key="1">
    <citation type="submission" date="2022-11" db="EMBL/GenBank/DDBJ databases">
        <title>The First Case of Preauricular Fistular Abscess Caused by Peptoniphilus grossensis.</title>
        <authorList>
            <person name="Byun J.-H."/>
        </authorList>
    </citation>
    <scope>NUCLEOTIDE SEQUENCE [LARGE SCALE GENOMIC DNA]</scope>
    <source>
        <strain evidence="5 6">GYB008</strain>
    </source>
</reference>
<dbReference type="NCBIfam" id="TIGR00621">
    <property type="entry name" value="ssb"/>
    <property type="match status" value="1"/>
</dbReference>
<evidence type="ECO:0000256" key="4">
    <source>
        <dbReference type="SAM" id="MobiDB-lite"/>
    </source>
</evidence>